<name>A0A844GTU7_9CHRO</name>
<dbReference type="PANTHER" id="PTHR11851">
    <property type="entry name" value="METALLOPROTEASE"/>
    <property type="match status" value="1"/>
</dbReference>
<feature type="domain" description="Peptidase M16 C-terminal" evidence="2">
    <location>
        <begin position="175"/>
        <end position="353"/>
    </location>
</feature>
<dbReference type="RefSeq" id="WP_338324369.1">
    <property type="nucleotide sequence ID" value="NZ_WMIA01000012.1"/>
</dbReference>
<gene>
    <name evidence="3" type="ORF">GGC33_11045</name>
</gene>
<comment type="caution">
    <text evidence="3">The sequence shown here is derived from an EMBL/GenBank/DDBJ whole genome shotgun (WGS) entry which is preliminary data.</text>
</comment>
<reference evidence="3 4" key="1">
    <citation type="submission" date="2019-11" db="EMBL/GenBank/DDBJ databases">
        <title>Isolation of a new High Light Tolerant Cyanobacteria.</title>
        <authorList>
            <person name="Dobson Z."/>
            <person name="Vaughn N."/>
            <person name="Vaughn M."/>
            <person name="Fromme P."/>
            <person name="Mazor Y."/>
        </authorList>
    </citation>
    <scope>NUCLEOTIDE SEQUENCE [LARGE SCALE GENOMIC DNA]</scope>
    <source>
        <strain evidence="3 4">0216</strain>
    </source>
</reference>
<dbReference type="Pfam" id="PF05193">
    <property type="entry name" value="Peptidase_M16_C"/>
    <property type="match status" value="1"/>
</dbReference>
<sequence length="420" mass="47339">MTQTQKYIHKTILSNGITLVVTENPTTDIIAGKIFCRQAGSLWEAKHQAGLFHLLASVMAKGTRNLSSLEIAEKVESIGAALGTDTSSDYFLVSMKTITADFPEIMALASEILRFPSFPLDEIALEKNITIQNILSQKEQPFNVAFSQLRQMIYGQHPYGFSLLGTEETVANLIQEDLRFYHQQHFRPDRLVISLAGNIDLNSAVEVVEKVFGDWFPPEDALIKIDSLEQRELLSPKARSHHTSQDTQQSIIMMGYLVPEMTHPDYPVLKLLSTYLGNGLSSRLFVELREKRGLAYDVSAFYPTRVDKSQFVVYMGTAPHNADIAQEGLYNEIKRLRENPLTTEEIQTAKNKLLGQYALSKQTNGEFAQVFGWYETLGLGIEYDNIFPQKISSVTVEDIQRVAQEYLQDQFLCVSKVGPK</sequence>
<dbReference type="Pfam" id="PF00675">
    <property type="entry name" value="Peptidase_M16"/>
    <property type="match status" value="1"/>
</dbReference>
<accession>A0A844GTU7</accession>
<dbReference type="EMBL" id="WMIA01000012">
    <property type="protein sequence ID" value="MTF39460.1"/>
    <property type="molecule type" value="Genomic_DNA"/>
</dbReference>
<dbReference type="InterPro" id="IPR050361">
    <property type="entry name" value="MPP/UQCRC_Complex"/>
</dbReference>
<dbReference type="InterPro" id="IPR011765">
    <property type="entry name" value="Pept_M16_N"/>
</dbReference>
<evidence type="ECO:0000313" key="4">
    <source>
        <dbReference type="Proteomes" id="UP000437131"/>
    </source>
</evidence>
<evidence type="ECO:0000259" key="1">
    <source>
        <dbReference type="Pfam" id="PF00675"/>
    </source>
</evidence>
<evidence type="ECO:0000313" key="3">
    <source>
        <dbReference type="EMBL" id="MTF39460.1"/>
    </source>
</evidence>
<feature type="domain" description="Peptidase M16 N-terminal" evidence="1">
    <location>
        <begin position="36"/>
        <end position="166"/>
    </location>
</feature>
<dbReference type="SUPFAM" id="SSF63411">
    <property type="entry name" value="LuxS/MPP-like metallohydrolase"/>
    <property type="match status" value="2"/>
</dbReference>
<dbReference type="InterPro" id="IPR007863">
    <property type="entry name" value="Peptidase_M16_C"/>
</dbReference>
<dbReference type="PANTHER" id="PTHR11851:SF224">
    <property type="entry name" value="PROCESSING PROTEASE"/>
    <property type="match status" value="1"/>
</dbReference>
<dbReference type="AlphaFoldDB" id="A0A844GTU7"/>
<evidence type="ECO:0000259" key="2">
    <source>
        <dbReference type="Pfam" id="PF05193"/>
    </source>
</evidence>
<dbReference type="Gene3D" id="3.30.830.10">
    <property type="entry name" value="Metalloenzyme, LuxS/M16 peptidase-like"/>
    <property type="match status" value="2"/>
</dbReference>
<dbReference type="InterPro" id="IPR011249">
    <property type="entry name" value="Metalloenz_LuxS/M16"/>
</dbReference>
<organism evidence="3 4">
    <name type="scientific">Cyanobacterium aponinum 0216</name>
    <dbReference type="NCBI Taxonomy" id="2676140"/>
    <lineage>
        <taxon>Bacteria</taxon>
        <taxon>Bacillati</taxon>
        <taxon>Cyanobacteriota</taxon>
        <taxon>Cyanophyceae</taxon>
        <taxon>Oscillatoriophycideae</taxon>
        <taxon>Chroococcales</taxon>
        <taxon>Geminocystaceae</taxon>
        <taxon>Cyanobacterium</taxon>
    </lineage>
</organism>
<proteinExistence type="predicted"/>
<protein>
    <submittedName>
        <fullName evidence="3">Insulinase family protein</fullName>
    </submittedName>
</protein>
<dbReference type="Proteomes" id="UP000437131">
    <property type="component" value="Unassembled WGS sequence"/>
</dbReference>
<dbReference type="GO" id="GO:0046872">
    <property type="term" value="F:metal ion binding"/>
    <property type="evidence" value="ECO:0007669"/>
    <property type="project" value="InterPro"/>
</dbReference>